<evidence type="ECO:0000256" key="1">
    <source>
        <dbReference type="SAM" id="MobiDB-lite"/>
    </source>
</evidence>
<sequence>MHAKHCGSTVTPRPKQLKHNQRLNSPHGNSSSVLHLTTTSEASANMVITPSSSLPTAYRNTRVAAKLTKCTPGPKQ</sequence>
<organism evidence="2 3">
    <name type="scientific">Choiromyces venosus 120613-1</name>
    <dbReference type="NCBI Taxonomy" id="1336337"/>
    <lineage>
        <taxon>Eukaryota</taxon>
        <taxon>Fungi</taxon>
        <taxon>Dikarya</taxon>
        <taxon>Ascomycota</taxon>
        <taxon>Pezizomycotina</taxon>
        <taxon>Pezizomycetes</taxon>
        <taxon>Pezizales</taxon>
        <taxon>Tuberaceae</taxon>
        <taxon>Choiromyces</taxon>
    </lineage>
</organism>
<protein>
    <submittedName>
        <fullName evidence="2">Uncharacterized protein</fullName>
    </submittedName>
</protein>
<reference evidence="2 3" key="1">
    <citation type="journal article" date="2018" name="Nat. Ecol. Evol.">
        <title>Pezizomycetes genomes reveal the molecular basis of ectomycorrhizal truffle lifestyle.</title>
        <authorList>
            <person name="Murat C."/>
            <person name="Payen T."/>
            <person name="Noel B."/>
            <person name="Kuo A."/>
            <person name="Morin E."/>
            <person name="Chen J."/>
            <person name="Kohler A."/>
            <person name="Krizsan K."/>
            <person name="Balestrini R."/>
            <person name="Da Silva C."/>
            <person name="Montanini B."/>
            <person name="Hainaut M."/>
            <person name="Levati E."/>
            <person name="Barry K.W."/>
            <person name="Belfiori B."/>
            <person name="Cichocki N."/>
            <person name="Clum A."/>
            <person name="Dockter R.B."/>
            <person name="Fauchery L."/>
            <person name="Guy J."/>
            <person name="Iotti M."/>
            <person name="Le Tacon F."/>
            <person name="Lindquist E.A."/>
            <person name="Lipzen A."/>
            <person name="Malagnac F."/>
            <person name="Mello A."/>
            <person name="Molinier V."/>
            <person name="Miyauchi S."/>
            <person name="Poulain J."/>
            <person name="Riccioni C."/>
            <person name="Rubini A."/>
            <person name="Sitrit Y."/>
            <person name="Splivallo R."/>
            <person name="Traeger S."/>
            <person name="Wang M."/>
            <person name="Zifcakova L."/>
            <person name="Wipf D."/>
            <person name="Zambonelli A."/>
            <person name="Paolocci F."/>
            <person name="Nowrousian M."/>
            <person name="Ottonello S."/>
            <person name="Baldrian P."/>
            <person name="Spatafora J.W."/>
            <person name="Henrissat B."/>
            <person name="Nagy L.G."/>
            <person name="Aury J.M."/>
            <person name="Wincker P."/>
            <person name="Grigoriev I.V."/>
            <person name="Bonfante P."/>
            <person name="Martin F.M."/>
        </authorList>
    </citation>
    <scope>NUCLEOTIDE SEQUENCE [LARGE SCALE GENOMIC DNA]</scope>
    <source>
        <strain evidence="2 3">120613-1</strain>
    </source>
</reference>
<dbReference type="AlphaFoldDB" id="A0A3N4JV90"/>
<keyword evidence="3" id="KW-1185">Reference proteome</keyword>
<accession>A0A3N4JV90</accession>
<evidence type="ECO:0000313" key="3">
    <source>
        <dbReference type="Proteomes" id="UP000276215"/>
    </source>
</evidence>
<dbReference type="EMBL" id="ML120383">
    <property type="protein sequence ID" value="RPB00041.1"/>
    <property type="molecule type" value="Genomic_DNA"/>
</dbReference>
<feature type="region of interest" description="Disordered" evidence="1">
    <location>
        <begin position="1"/>
        <end position="38"/>
    </location>
</feature>
<name>A0A3N4JV90_9PEZI</name>
<evidence type="ECO:0000313" key="2">
    <source>
        <dbReference type="EMBL" id="RPB00041.1"/>
    </source>
</evidence>
<proteinExistence type="predicted"/>
<dbReference type="Proteomes" id="UP000276215">
    <property type="component" value="Unassembled WGS sequence"/>
</dbReference>
<feature type="compositionally biased region" description="Polar residues" evidence="1">
    <location>
        <begin position="22"/>
        <end position="38"/>
    </location>
</feature>
<gene>
    <name evidence="2" type="ORF">L873DRAFT_1805826</name>
</gene>